<dbReference type="AlphaFoldDB" id="A0A9P1FW10"/>
<organism evidence="3">
    <name type="scientific">Cladocopium goreaui</name>
    <dbReference type="NCBI Taxonomy" id="2562237"/>
    <lineage>
        <taxon>Eukaryota</taxon>
        <taxon>Sar</taxon>
        <taxon>Alveolata</taxon>
        <taxon>Dinophyceae</taxon>
        <taxon>Suessiales</taxon>
        <taxon>Symbiodiniaceae</taxon>
        <taxon>Cladocopium</taxon>
    </lineage>
</organism>
<evidence type="ECO:0000259" key="2">
    <source>
        <dbReference type="Pfam" id="PF04666"/>
    </source>
</evidence>
<dbReference type="InterPro" id="IPR006759">
    <property type="entry name" value="Glyco_transf_54"/>
</dbReference>
<comment type="caution">
    <text evidence="3">The sequence shown here is derived from an EMBL/GenBank/DDBJ whole genome shotgun (WGS) entry which is preliminary data.</text>
</comment>
<keyword evidence="1" id="KW-1133">Transmembrane helix</keyword>
<dbReference type="GO" id="GO:0006487">
    <property type="term" value="P:protein N-linked glycosylation"/>
    <property type="evidence" value="ECO:0007669"/>
    <property type="project" value="TreeGrafter"/>
</dbReference>
<dbReference type="Pfam" id="PF04666">
    <property type="entry name" value="MGAT4_cons"/>
    <property type="match status" value="1"/>
</dbReference>
<evidence type="ECO:0000256" key="1">
    <source>
        <dbReference type="SAM" id="Phobius"/>
    </source>
</evidence>
<proteinExistence type="predicted"/>
<keyword evidence="1" id="KW-0812">Transmembrane</keyword>
<reference evidence="3" key="1">
    <citation type="submission" date="2022-10" db="EMBL/GenBank/DDBJ databases">
        <authorList>
            <person name="Chen Y."/>
            <person name="Dougan E. K."/>
            <person name="Chan C."/>
            <person name="Rhodes N."/>
            <person name="Thang M."/>
        </authorList>
    </citation>
    <scope>NUCLEOTIDE SEQUENCE</scope>
</reference>
<evidence type="ECO:0000313" key="4">
    <source>
        <dbReference type="EMBL" id="CAL1143591.1"/>
    </source>
</evidence>
<reference evidence="4" key="2">
    <citation type="submission" date="2024-04" db="EMBL/GenBank/DDBJ databases">
        <authorList>
            <person name="Chen Y."/>
            <person name="Shah S."/>
            <person name="Dougan E. K."/>
            <person name="Thang M."/>
            <person name="Chan C."/>
        </authorList>
    </citation>
    <scope>NUCLEOTIDE SEQUENCE [LARGE SCALE GENOMIC DNA]</scope>
</reference>
<evidence type="ECO:0000313" key="5">
    <source>
        <dbReference type="Proteomes" id="UP001152797"/>
    </source>
</evidence>
<dbReference type="OrthoDB" id="430206at2759"/>
<keyword evidence="5" id="KW-1185">Reference proteome</keyword>
<accession>A0A9P1FW10</accession>
<dbReference type="PANTHER" id="PTHR12062:SF0">
    <property type="entry name" value="ALPHA-1,3-MANNOSYL-GLYCOPROTEIN 4-BETA-N-ACETYLGLUCOSAMINYLTRANSFERASE B"/>
    <property type="match status" value="1"/>
</dbReference>
<evidence type="ECO:0000313" key="3">
    <source>
        <dbReference type="EMBL" id="CAI3990216.1"/>
    </source>
</evidence>
<dbReference type="PANTHER" id="PTHR12062">
    <property type="entry name" value="N-ACETYLGLUCOSAMINYLTRANSFERASE VI"/>
    <property type="match status" value="1"/>
</dbReference>
<dbReference type="EMBL" id="CAMXCT010001447">
    <property type="protein sequence ID" value="CAI3990216.1"/>
    <property type="molecule type" value="Genomic_DNA"/>
</dbReference>
<protein>
    <recommendedName>
        <fullName evidence="2">MGAT4 conserved region domain-containing protein</fullName>
    </recommendedName>
</protein>
<keyword evidence="1" id="KW-0472">Membrane</keyword>
<name>A0A9P1FW10_9DINO</name>
<dbReference type="EMBL" id="CAMXCT020001447">
    <property type="protein sequence ID" value="CAL1143591.1"/>
    <property type="molecule type" value="Genomic_DNA"/>
</dbReference>
<feature type="domain" description="MGAT4 conserved region" evidence="2">
    <location>
        <begin position="91"/>
        <end position="281"/>
    </location>
</feature>
<dbReference type="EMBL" id="CAMXCT030001447">
    <property type="protein sequence ID" value="CAL4777528.1"/>
    <property type="molecule type" value="Genomic_DNA"/>
</dbReference>
<dbReference type="InterPro" id="IPR057279">
    <property type="entry name" value="MGAT4"/>
</dbReference>
<feature type="transmembrane region" description="Helical" evidence="1">
    <location>
        <begin position="20"/>
        <end position="42"/>
    </location>
</feature>
<dbReference type="GO" id="GO:0008375">
    <property type="term" value="F:acetylglucosaminyltransferase activity"/>
    <property type="evidence" value="ECO:0007669"/>
    <property type="project" value="TreeGrafter"/>
</dbReference>
<dbReference type="Proteomes" id="UP001152797">
    <property type="component" value="Unassembled WGS sequence"/>
</dbReference>
<gene>
    <name evidence="3" type="ORF">C1SCF055_LOCUS17223</name>
</gene>
<sequence length="286" mass="32542">MERHATVQRRAQSSCASCDVVKVAFGLAALLSVLLNFAVVVLSPLFQLACDLEAGVQKVKLDPVRFQAWSSLEPVDFDSLRLLPNSELEAAARKAPRWLFFGLSSVHRKQAEYLGITLSHLFDALGESTDTGLVVHLADFDENWVFQSRDWLRNAFEDEVQANRLHVIHAPERLYPAKEQIMKNTKYGDPPLRQWWRAKQNLDYAFLMWYASGLAKYYMQLEDDVQVTPSFLPTVRRFMNEKVTGDAWVMAAFSKLGFIGKLFDAARLPKLAEFLLIYHAEASGVR</sequence>